<sequence>MKALPTEIWREIFLVAYHSLPPVNATQDDARFDAREMLKATLMEVCTSWRDIIVDTSALWVDLISRWQTEPDMKTHVVETVIRLQWDLEQSRRQPLNVFALVLGDFESSLILLFLETLIPHINRVRFLMVGSIWDETIESLPARSLMTTSVNTLPKDALEKLIETIRENFVPRLRTPYALPPIDRAE</sequence>
<dbReference type="AlphaFoldDB" id="A0A165FH05"/>
<accession>A0A165FH05</accession>
<keyword evidence="2" id="KW-1185">Reference proteome</keyword>
<name>A0A165FH05_9BASI</name>
<evidence type="ECO:0000313" key="2">
    <source>
        <dbReference type="Proteomes" id="UP000076842"/>
    </source>
</evidence>
<dbReference type="InParanoid" id="A0A165FH05"/>
<proteinExistence type="predicted"/>
<organism evidence="1 2">
    <name type="scientific">Calocera cornea HHB12733</name>
    <dbReference type="NCBI Taxonomy" id="1353952"/>
    <lineage>
        <taxon>Eukaryota</taxon>
        <taxon>Fungi</taxon>
        <taxon>Dikarya</taxon>
        <taxon>Basidiomycota</taxon>
        <taxon>Agaricomycotina</taxon>
        <taxon>Dacrymycetes</taxon>
        <taxon>Dacrymycetales</taxon>
        <taxon>Dacrymycetaceae</taxon>
        <taxon>Calocera</taxon>
    </lineage>
</organism>
<reference evidence="1 2" key="1">
    <citation type="journal article" date="2016" name="Mol. Biol. Evol.">
        <title>Comparative Genomics of Early-Diverging Mushroom-Forming Fungi Provides Insights into the Origins of Lignocellulose Decay Capabilities.</title>
        <authorList>
            <person name="Nagy L.G."/>
            <person name="Riley R."/>
            <person name="Tritt A."/>
            <person name="Adam C."/>
            <person name="Daum C."/>
            <person name="Floudas D."/>
            <person name="Sun H."/>
            <person name="Yadav J.S."/>
            <person name="Pangilinan J."/>
            <person name="Larsson K.H."/>
            <person name="Matsuura K."/>
            <person name="Barry K."/>
            <person name="Labutti K."/>
            <person name="Kuo R."/>
            <person name="Ohm R.A."/>
            <person name="Bhattacharya S.S."/>
            <person name="Shirouzu T."/>
            <person name="Yoshinaga Y."/>
            <person name="Martin F.M."/>
            <person name="Grigoriev I.V."/>
            <person name="Hibbett D.S."/>
        </authorList>
    </citation>
    <scope>NUCLEOTIDE SEQUENCE [LARGE SCALE GENOMIC DNA]</scope>
    <source>
        <strain evidence="1 2">HHB12733</strain>
    </source>
</reference>
<dbReference type="Proteomes" id="UP000076842">
    <property type="component" value="Unassembled WGS sequence"/>
</dbReference>
<evidence type="ECO:0000313" key="1">
    <source>
        <dbReference type="EMBL" id="KZT56731.1"/>
    </source>
</evidence>
<gene>
    <name evidence="1" type="ORF">CALCODRAFT_517956</name>
</gene>
<dbReference type="OrthoDB" id="2269034at2759"/>
<protein>
    <submittedName>
        <fullName evidence="1">Uncharacterized protein</fullName>
    </submittedName>
</protein>
<dbReference type="EMBL" id="KV423973">
    <property type="protein sequence ID" value="KZT56731.1"/>
    <property type="molecule type" value="Genomic_DNA"/>
</dbReference>